<protein>
    <recommendedName>
        <fullName evidence="1">THH1/TOM1/TOM3 domain-containing protein</fullName>
    </recommendedName>
</protein>
<dbReference type="EMBL" id="JAIQCV010000013">
    <property type="protein sequence ID" value="KAH1030996.1"/>
    <property type="molecule type" value="Genomic_DNA"/>
</dbReference>
<dbReference type="InterPro" id="IPR009457">
    <property type="entry name" value="THH1/TOM1/TOM3_dom"/>
</dbReference>
<dbReference type="AlphaFoldDB" id="A0A9D3ZEV0"/>
<keyword evidence="3" id="KW-1185">Reference proteome</keyword>
<name>A0A9D3ZEV0_9ROSI</name>
<gene>
    <name evidence="2" type="ORF">J1N35_043170</name>
</gene>
<feature type="domain" description="THH1/TOM1/TOM3" evidence="1">
    <location>
        <begin position="31"/>
        <end position="59"/>
    </location>
</feature>
<reference evidence="2 3" key="1">
    <citation type="journal article" date="2021" name="Plant Biotechnol. J.">
        <title>Multi-omics assisted identification of the key and species-specific regulatory components of drought-tolerant mechanisms in Gossypium stocksii.</title>
        <authorList>
            <person name="Yu D."/>
            <person name="Ke L."/>
            <person name="Zhang D."/>
            <person name="Wu Y."/>
            <person name="Sun Y."/>
            <person name="Mei J."/>
            <person name="Sun J."/>
            <person name="Sun Y."/>
        </authorList>
    </citation>
    <scope>NUCLEOTIDE SEQUENCE [LARGE SCALE GENOMIC DNA]</scope>
    <source>
        <strain evidence="3">cv. E1</strain>
        <tissue evidence="2">Leaf</tissue>
    </source>
</reference>
<proteinExistence type="predicted"/>
<evidence type="ECO:0000313" key="3">
    <source>
        <dbReference type="Proteomes" id="UP000828251"/>
    </source>
</evidence>
<evidence type="ECO:0000259" key="1">
    <source>
        <dbReference type="Pfam" id="PF06454"/>
    </source>
</evidence>
<sequence>MPSKFLQVLSHEGVSNWFLSHEKWRKEHPYTLVMCFNAFDKAADLDVLNHPVLNLIYYLKAHNDWLLPLQMLVGGIAAANKNDIDQHAVDTVCALNSNSGVSSRYFLYKKVLECLMFVC</sequence>
<dbReference type="Pfam" id="PF06454">
    <property type="entry name" value="THH1_TOM1-3_dom"/>
    <property type="match status" value="1"/>
</dbReference>
<evidence type="ECO:0000313" key="2">
    <source>
        <dbReference type="EMBL" id="KAH1030996.1"/>
    </source>
</evidence>
<accession>A0A9D3ZEV0</accession>
<dbReference type="OrthoDB" id="1011483at2759"/>
<dbReference type="Proteomes" id="UP000828251">
    <property type="component" value="Unassembled WGS sequence"/>
</dbReference>
<organism evidence="2 3">
    <name type="scientific">Gossypium stocksii</name>
    <dbReference type="NCBI Taxonomy" id="47602"/>
    <lineage>
        <taxon>Eukaryota</taxon>
        <taxon>Viridiplantae</taxon>
        <taxon>Streptophyta</taxon>
        <taxon>Embryophyta</taxon>
        <taxon>Tracheophyta</taxon>
        <taxon>Spermatophyta</taxon>
        <taxon>Magnoliopsida</taxon>
        <taxon>eudicotyledons</taxon>
        <taxon>Gunneridae</taxon>
        <taxon>Pentapetalae</taxon>
        <taxon>rosids</taxon>
        <taxon>malvids</taxon>
        <taxon>Malvales</taxon>
        <taxon>Malvaceae</taxon>
        <taxon>Malvoideae</taxon>
        <taxon>Gossypium</taxon>
    </lineage>
</organism>
<comment type="caution">
    <text evidence="2">The sequence shown here is derived from an EMBL/GenBank/DDBJ whole genome shotgun (WGS) entry which is preliminary data.</text>
</comment>